<sequence>MFDGDQATVTAGPWSDGSTRGRLTRLPRVFALGGDVRRALVLTLVWEIVGEVVGWAASSLILPDKADLNATLARHMFPGQHLSHFESIWVRWDGNWYGLLGTAGYGSHVSNLDAFFPAYPLLIHVGGVLLGGRYLVAAILINRLLLFPTVVLFMKLVARDEPGDGRETELAPLMILLIPGAVFFLGALTETLFVFACLAAMLAMRRERWLAAAAACALATGTRLPGVVLVGTLALELLLRREWLKAVYCSAIGMLGLGLFALYTLVTQHDLLAFKHAYQYGSWNDQTFTLNVLRGPLRYAHELVHYPPTHGYGGIVTLRYLVALLAVVVLAALCFRRLSWPLRFFVVGTALIPLLSGSMFSYYRYAMIPLLPMMVLATRWLSTRPVWRDSAVLALAGVAIFDIMAFTSGHWVS</sequence>
<evidence type="ECO:0000256" key="5">
    <source>
        <dbReference type="ARBA" id="ARBA00022679"/>
    </source>
</evidence>
<keyword evidence="4" id="KW-0328">Glycosyltransferase</keyword>
<gene>
    <name evidence="11" type="ORF">KDL01_14735</name>
</gene>
<evidence type="ECO:0000256" key="10">
    <source>
        <dbReference type="SAM" id="Phobius"/>
    </source>
</evidence>
<dbReference type="PANTHER" id="PTHR12468:SF2">
    <property type="entry name" value="GPI MANNOSYLTRANSFERASE 2"/>
    <property type="match status" value="1"/>
</dbReference>
<evidence type="ECO:0000256" key="1">
    <source>
        <dbReference type="ARBA" id="ARBA00004477"/>
    </source>
</evidence>
<evidence type="ECO:0000256" key="6">
    <source>
        <dbReference type="ARBA" id="ARBA00022692"/>
    </source>
</evidence>
<evidence type="ECO:0000313" key="12">
    <source>
        <dbReference type="Proteomes" id="UP000675781"/>
    </source>
</evidence>
<keyword evidence="8 10" id="KW-1133">Transmembrane helix</keyword>
<feature type="transmembrane region" description="Helical" evidence="10">
    <location>
        <begin position="247"/>
        <end position="266"/>
    </location>
</feature>
<dbReference type="Proteomes" id="UP000675781">
    <property type="component" value="Unassembled WGS sequence"/>
</dbReference>
<proteinExistence type="predicted"/>
<dbReference type="InterPro" id="IPR007315">
    <property type="entry name" value="PIG-V/Gpi18"/>
</dbReference>
<protein>
    <recommendedName>
        <fullName evidence="13">Mannosyltransferase (PIG-V)</fullName>
    </recommendedName>
</protein>
<dbReference type="RefSeq" id="WP_212529047.1">
    <property type="nucleotide sequence ID" value="NZ_JAGSOG010000061.1"/>
</dbReference>
<keyword evidence="6 10" id="KW-0812">Transmembrane</keyword>
<comment type="caution">
    <text evidence="11">The sequence shown here is derived from an EMBL/GenBank/DDBJ whole genome shotgun (WGS) entry which is preliminary data.</text>
</comment>
<evidence type="ECO:0000256" key="7">
    <source>
        <dbReference type="ARBA" id="ARBA00022824"/>
    </source>
</evidence>
<dbReference type="PANTHER" id="PTHR12468">
    <property type="entry name" value="GPI MANNOSYLTRANSFERASE 2"/>
    <property type="match status" value="1"/>
</dbReference>
<keyword evidence="12" id="KW-1185">Reference proteome</keyword>
<evidence type="ECO:0000256" key="3">
    <source>
        <dbReference type="ARBA" id="ARBA00022502"/>
    </source>
</evidence>
<keyword evidence="9 10" id="KW-0472">Membrane</keyword>
<feature type="transmembrane region" description="Helical" evidence="10">
    <location>
        <begin position="393"/>
        <end position="412"/>
    </location>
</feature>
<dbReference type="GO" id="GO:0004376">
    <property type="term" value="F:GPI mannosyltransferase activity"/>
    <property type="evidence" value="ECO:0007669"/>
    <property type="project" value="InterPro"/>
</dbReference>
<dbReference type="GO" id="GO:0016020">
    <property type="term" value="C:membrane"/>
    <property type="evidence" value="ECO:0007669"/>
    <property type="project" value="GOC"/>
</dbReference>
<reference evidence="11" key="1">
    <citation type="submission" date="2021-04" db="EMBL/GenBank/DDBJ databases">
        <title>Genome based classification of Actinospica acidithermotolerans sp. nov., an actinobacterium isolated from an Indonesian hot spring.</title>
        <authorList>
            <person name="Kusuma A.B."/>
            <person name="Putra K.E."/>
            <person name="Nafisah S."/>
            <person name="Loh J."/>
            <person name="Nouioui I."/>
            <person name="Goodfellow M."/>
        </authorList>
    </citation>
    <scope>NUCLEOTIDE SEQUENCE</scope>
    <source>
        <strain evidence="11">CSCA 57</strain>
    </source>
</reference>
<evidence type="ECO:0000256" key="9">
    <source>
        <dbReference type="ARBA" id="ARBA00023136"/>
    </source>
</evidence>
<evidence type="ECO:0000256" key="4">
    <source>
        <dbReference type="ARBA" id="ARBA00022676"/>
    </source>
</evidence>
<keyword evidence="7" id="KW-0256">Endoplasmic reticulum</keyword>
<evidence type="ECO:0000256" key="8">
    <source>
        <dbReference type="ARBA" id="ARBA00022989"/>
    </source>
</evidence>
<comment type="pathway">
    <text evidence="2">Glycolipid biosynthesis; glycosylphosphatidylinositol-anchor biosynthesis.</text>
</comment>
<dbReference type="AlphaFoldDB" id="A0A941EMQ4"/>
<accession>A0A941EMQ4</accession>
<feature type="transmembrane region" description="Helical" evidence="10">
    <location>
        <begin position="312"/>
        <end position="333"/>
    </location>
</feature>
<keyword evidence="5" id="KW-0808">Transferase</keyword>
<dbReference type="GO" id="GO:0031501">
    <property type="term" value="C:mannosyltransferase complex"/>
    <property type="evidence" value="ECO:0007669"/>
    <property type="project" value="TreeGrafter"/>
</dbReference>
<evidence type="ECO:0000313" key="11">
    <source>
        <dbReference type="EMBL" id="MBR7834527.1"/>
    </source>
</evidence>
<dbReference type="GO" id="GO:0006506">
    <property type="term" value="P:GPI anchor biosynthetic process"/>
    <property type="evidence" value="ECO:0007669"/>
    <property type="project" value="UniProtKB-KW"/>
</dbReference>
<organism evidence="11 12">
    <name type="scientific">Actinospica durhamensis</name>
    <dbReference type="NCBI Taxonomy" id="1508375"/>
    <lineage>
        <taxon>Bacteria</taxon>
        <taxon>Bacillati</taxon>
        <taxon>Actinomycetota</taxon>
        <taxon>Actinomycetes</taxon>
        <taxon>Catenulisporales</taxon>
        <taxon>Actinospicaceae</taxon>
        <taxon>Actinospica</taxon>
    </lineage>
</organism>
<feature type="transmembrane region" description="Helical" evidence="10">
    <location>
        <begin position="134"/>
        <end position="158"/>
    </location>
</feature>
<dbReference type="EMBL" id="JAGSOG010000061">
    <property type="protein sequence ID" value="MBR7834527.1"/>
    <property type="molecule type" value="Genomic_DNA"/>
</dbReference>
<feature type="transmembrane region" description="Helical" evidence="10">
    <location>
        <begin position="170"/>
        <end position="203"/>
    </location>
</feature>
<evidence type="ECO:0000256" key="2">
    <source>
        <dbReference type="ARBA" id="ARBA00004687"/>
    </source>
</evidence>
<keyword evidence="3" id="KW-0337">GPI-anchor biosynthesis</keyword>
<comment type="subcellular location">
    <subcellularLocation>
        <location evidence="1">Endoplasmic reticulum membrane</location>
        <topology evidence="1">Multi-pass membrane protein</topology>
    </subcellularLocation>
</comment>
<evidence type="ECO:0008006" key="13">
    <source>
        <dbReference type="Google" id="ProtNLM"/>
    </source>
</evidence>
<feature type="transmembrane region" description="Helical" evidence="10">
    <location>
        <begin position="340"/>
        <end position="356"/>
    </location>
</feature>
<name>A0A941EMQ4_9ACTN</name>
<dbReference type="GO" id="GO:0000009">
    <property type="term" value="F:alpha-1,6-mannosyltransferase activity"/>
    <property type="evidence" value="ECO:0007669"/>
    <property type="project" value="InterPro"/>
</dbReference>